<accession>A0A0F9DED0</accession>
<reference evidence="1" key="1">
    <citation type="journal article" date="2015" name="Nature">
        <title>Complex archaea that bridge the gap between prokaryotes and eukaryotes.</title>
        <authorList>
            <person name="Spang A."/>
            <person name="Saw J.H."/>
            <person name="Jorgensen S.L."/>
            <person name="Zaremba-Niedzwiedzka K."/>
            <person name="Martijn J."/>
            <person name="Lind A.E."/>
            <person name="van Eijk R."/>
            <person name="Schleper C."/>
            <person name="Guy L."/>
            <person name="Ettema T.J."/>
        </authorList>
    </citation>
    <scope>NUCLEOTIDE SEQUENCE</scope>
</reference>
<name>A0A0F9DED0_9ZZZZ</name>
<dbReference type="EMBL" id="LAZR01039789">
    <property type="protein sequence ID" value="KKL16131.1"/>
    <property type="molecule type" value="Genomic_DNA"/>
</dbReference>
<feature type="non-terminal residue" evidence="1">
    <location>
        <position position="1"/>
    </location>
</feature>
<protein>
    <submittedName>
        <fullName evidence="1">Uncharacterized protein</fullName>
    </submittedName>
</protein>
<organism evidence="1">
    <name type="scientific">marine sediment metagenome</name>
    <dbReference type="NCBI Taxonomy" id="412755"/>
    <lineage>
        <taxon>unclassified sequences</taxon>
        <taxon>metagenomes</taxon>
        <taxon>ecological metagenomes</taxon>
    </lineage>
</organism>
<proteinExistence type="predicted"/>
<gene>
    <name evidence="1" type="ORF">LCGC14_2498700</name>
</gene>
<evidence type="ECO:0000313" key="1">
    <source>
        <dbReference type="EMBL" id="KKL16131.1"/>
    </source>
</evidence>
<dbReference type="AlphaFoldDB" id="A0A0F9DED0"/>
<sequence>QEAIINRTLKLDEGVVKPTMLVQYASNDDASFASQIVAQLGEFYDVTKTKVDPAGDINAVNSFMEDIVPLFDILVVVGGNFANDIYAHLYTDITPDDEGCTIIRYRNWAVLTDTYGVAGWSLNDTQRTVNRFIAIADTLNLPKTDEIIC</sequence>
<comment type="caution">
    <text evidence="1">The sequence shown here is derived from an EMBL/GenBank/DDBJ whole genome shotgun (WGS) entry which is preliminary data.</text>
</comment>